<reference evidence="6 7" key="1">
    <citation type="journal article" date="2015" name="Nature">
        <title>rRNA introns, odd ribosomes, and small enigmatic genomes across a large radiation of phyla.</title>
        <authorList>
            <person name="Brown C.T."/>
            <person name="Hug L.A."/>
            <person name="Thomas B.C."/>
            <person name="Sharon I."/>
            <person name="Castelle C.J."/>
            <person name="Singh A."/>
            <person name="Wilkins M.J."/>
            <person name="Williams K.H."/>
            <person name="Banfield J.F."/>
        </authorList>
    </citation>
    <scope>NUCLEOTIDE SEQUENCE [LARGE SCALE GENOMIC DNA]</scope>
</reference>
<dbReference type="InterPro" id="IPR016030">
    <property type="entry name" value="CblAdoTrfase-like"/>
</dbReference>
<evidence type="ECO:0000256" key="4">
    <source>
        <dbReference type="RuleBase" id="RU366026"/>
    </source>
</evidence>
<dbReference type="Proteomes" id="UP000034406">
    <property type="component" value="Unassembled WGS sequence"/>
</dbReference>
<comment type="pathway">
    <text evidence="4">Cofactor biosynthesis; adenosylcobalamin biosynthesis; adenosylcobalamin from cob(II)yrinate a,c-diamide: step 2/7.</text>
</comment>
<evidence type="ECO:0000256" key="2">
    <source>
        <dbReference type="ARBA" id="ARBA00022741"/>
    </source>
</evidence>
<sequence>MSIVTKTGDKGETGVMGKRLSKDDVLLETIGELDELMAVMGIVKLKIKINELIIKNINNDLYKISGLLAGWKVEIDLVSKIKKMEDEIYKKEKKMKLVNRFLKPGDDLDVWLNWARTVCRRAERRMVSLNKVEKIDKNILIFINRLSDYLFILSRRQK</sequence>
<dbReference type="InterPro" id="IPR036451">
    <property type="entry name" value="CblAdoTrfase-like_sf"/>
</dbReference>
<keyword evidence="1 4" id="KW-0808">Transferase</keyword>
<feature type="domain" description="Cobalamin adenosyltransferase-like" evidence="5">
    <location>
        <begin position="3"/>
        <end position="155"/>
    </location>
</feature>
<comment type="catalytic activity">
    <reaction evidence="4">
        <text>2 cob(II)alamin + reduced [electron-transfer flavoprotein] + 2 ATP = 2 adenosylcob(III)alamin + 2 triphosphate + oxidized [electron-transfer flavoprotein] + 3 H(+)</text>
        <dbReference type="Rhea" id="RHEA:28671"/>
        <dbReference type="Rhea" id="RHEA-COMP:10685"/>
        <dbReference type="Rhea" id="RHEA-COMP:10686"/>
        <dbReference type="ChEBI" id="CHEBI:15378"/>
        <dbReference type="ChEBI" id="CHEBI:16304"/>
        <dbReference type="ChEBI" id="CHEBI:18036"/>
        <dbReference type="ChEBI" id="CHEBI:18408"/>
        <dbReference type="ChEBI" id="CHEBI:30616"/>
        <dbReference type="ChEBI" id="CHEBI:57692"/>
        <dbReference type="ChEBI" id="CHEBI:58307"/>
        <dbReference type="EC" id="2.5.1.17"/>
    </reaction>
</comment>
<evidence type="ECO:0000256" key="1">
    <source>
        <dbReference type="ARBA" id="ARBA00022679"/>
    </source>
</evidence>
<evidence type="ECO:0000256" key="3">
    <source>
        <dbReference type="ARBA" id="ARBA00022840"/>
    </source>
</evidence>
<dbReference type="EC" id="2.5.1.17" evidence="4"/>
<dbReference type="InterPro" id="IPR029499">
    <property type="entry name" value="PduO-typ"/>
</dbReference>
<protein>
    <recommendedName>
        <fullName evidence="4">Corrinoid adenosyltransferase</fullName>
        <ecNumber evidence="4">2.5.1.17</ecNumber>
    </recommendedName>
    <alternativeName>
        <fullName evidence="4">Cob(II)alamin adenosyltransferase</fullName>
    </alternativeName>
    <alternativeName>
        <fullName evidence="4">Cob(II)yrinic acid a,c-diamide adenosyltransferase</fullName>
    </alternativeName>
    <alternativeName>
        <fullName evidence="4">Cobinamide/cobalamin adenosyltransferase</fullName>
    </alternativeName>
</protein>
<dbReference type="EMBL" id="LBUT01000018">
    <property type="protein sequence ID" value="KKQ69215.1"/>
    <property type="molecule type" value="Genomic_DNA"/>
</dbReference>
<dbReference type="PANTHER" id="PTHR12213">
    <property type="entry name" value="CORRINOID ADENOSYLTRANSFERASE"/>
    <property type="match status" value="1"/>
</dbReference>
<evidence type="ECO:0000313" key="7">
    <source>
        <dbReference type="Proteomes" id="UP000034406"/>
    </source>
</evidence>
<comment type="caution">
    <text evidence="6">The sequence shown here is derived from an EMBL/GenBank/DDBJ whole genome shotgun (WGS) entry which is preliminary data.</text>
</comment>
<gene>
    <name evidence="6" type="ORF">US90_C0018G0059</name>
</gene>
<dbReference type="Pfam" id="PF01923">
    <property type="entry name" value="Cob_adeno_trans"/>
    <property type="match status" value="1"/>
</dbReference>
<comment type="similarity">
    <text evidence="4">Belongs to the Cob(I)alamin adenosyltransferase family.</text>
</comment>
<dbReference type="PATRIC" id="fig|1618490.4.peg.724"/>
<comment type="catalytic activity">
    <reaction evidence="4">
        <text>2 cob(II)yrinate a,c diamide + reduced [electron-transfer flavoprotein] + 2 ATP = 2 adenosylcob(III)yrinate a,c-diamide + 2 triphosphate + oxidized [electron-transfer flavoprotein] + 3 H(+)</text>
        <dbReference type="Rhea" id="RHEA:11528"/>
        <dbReference type="Rhea" id="RHEA-COMP:10685"/>
        <dbReference type="Rhea" id="RHEA-COMP:10686"/>
        <dbReference type="ChEBI" id="CHEBI:15378"/>
        <dbReference type="ChEBI" id="CHEBI:18036"/>
        <dbReference type="ChEBI" id="CHEBI:30616"/>
        <dbReference type="ChEBI" id="CHEBI:57692"/>
        <dbReference type="ChEBI" id="CHEBI:58307"/>
        <dbReference type="ChEBI" id="CHEBI:58503"/>
        <dbReference type="ChEBI" id="CHEBI:58537"/>
        <dbReference type="EC" id="2.5.1.17"/>
    </reaction>
</comment>
<organism evidence="6 7">
    <name type="scientific">Candidatus Shapirobacteria bacterium GW2011_GWE2_38_30</name>
    <dbReference type="NCBI Taxonomy" id="1618490"/>
    <lineage>
        <taxon>Bacteria</taxon>
        <taxon>Candidatus Shapironibacteriota</taxon>
    </lineage>
</organism>
<keyword evidence="3 4" id="KW-0067">ATP-binding</keyword>
<evidence type="ECO:0000259" key="5">
    <source>
        <dbReference type="Pfam" id="PF01923"/>
    </source>
</evidence>
<dbReference type="GO" id="GO:0005524">
    <property type="term" value="F:ATP binding"/>
    <property type="evidence" value="ECO:0007669"/>
    <property type="project" value="UniProtKB-UniRule"/>
</dbReference>
<dbReference type="AlphaFoldDB" id="A0A0G0K199"/>
<dbReference type="UniPathway" id="UPA00148">
    <property type="reaction ID" value="UER00233"/>
</dbReference>
<dbReference type="PANTHER" id="PTHR12213:SF0">
    <property type="entry name" value="CORRINOID ADENOSYLTRANSFERASE MMAB"/>
    <property type="match status" value="1"/>
</dbReference>
<dbReference type="STRING" id="1618490.US90_C0018G0059"/>
<dbReference type="NCBIfam" id="TIGR00636">
    <property type="entry name" value="PduO_Nterm"/>
    <property type="match status" value="1"/>
</dbReference>
<evidence type="ECO:0000313" key="6">
    <source>
        <dbReference type="EMBL" id="KKQ69215.1"/>
    </source>
</evidence>
<dbReference type="GO" id="GO:0009236">
    <property type="term" value="P:cobalamin biosynthetic process"/>
    <property type="evidence" value="ECO:0007669"/>
    <property type="project" value="UniProtKB-UniRule"/>
</dbReference>
<proteinExistence type="inferred from homology"/>
<keyword evidence="4" id="KW-0169">Cobalamin biosynthesis</keyword>
<name>A0A0G0K199_9BACT</name>
<dbReference type="SUPFAM" id="SSF89028">
    <property type="entry name" value="Cobalamin adenosyltransferase-like"/>
    <property type="match status" value="1"/>
</dbReference>
<dbReference type="GO" id="GO:0008817">
    <property type="term" value="F:corrinoid adenosyltransferase activity"/>
    <property type="evidence" value="ECO:0007669"/>
    <property type="project" value="UniProtKB-UniRule"/>
</dbReference>
<dbReference type="Gene3D" id="1.20.1200.10">
    <property type="entry name" value="Cobalamin adenosyltransferase-like"/>
    <property type="match status" value="1"/>
</dbReference>
<keyword evidence="2 4" id="KW-0547">Nucleotide-binding</keyword>
<accession>A0A0G0K199</accession>